<dbReference type="Gene3D" id="3.40.50.12780">
    <property type="entry name" value="N-terminal domain of ligase-like"/>
    <property type="match status" value="1"/>
</dbReference>
<dbReference type="HOGENOM" id="CLU_002220_3_2_1"/>
<dbReference type="InterPro" id="IPR000873">
    <property type="entry name" value="AMP-dep_synth/lig_dom"/>
</dbReference>
<accession>F4S4Q4</accession>
<keyword evidence="2" id="KW-0597">Phosphoprotein</keyword>
<evidence type="ECO:0000256" key="1">
    <source>
        <dbReference type="ARBA" id="ARBA00022450"/>
    </source>
</evidence>
<dbReference type="SUPFAM" id="SSF56801">
    <property type="entry name" value="Acetyl-CoA synthetase-like"/>
    <property type="match status" value="1"/>
</dbReference>
<feature type="domain" description="AMP-dependent synthetase/ligase" evidence="3">
    <location>
        <begin position="68"/>
        <end position="299"/>
    </location>
</feature>
<evidence type="ECO:0000256" key="2">
    <source>
        <dbReference type="ARBA" id="ARBA00022553"/>
    </source>
</evidence>
<organism evidence="5">
    <name type="scientific">Melampsora larici-populina (strain 98AG31 / pathotype 3-4-7)</name>
    <name type="common">Poplar leaf rust fungus</name>
    <dbReference type="NCBI Taxonomy" id="747676"/>
    <lineage>
        <taxon>Eukaryota</taxon>
        <taxon>Fungi</taxon>
        <taxon>Dikarya</taxon>
        <taxon>Basidiomycota</taxon>
        <taxon>Pucciniomycotina</taxon>
        <taxon>Pucciniomycetes</taxon>
        <taxon>Pucciniales</taxon>
        <taxon>Melampsoraceae</taxon>
        <taxon>Melampsora</taxon>
    </lineage>
</organism>
<gene>
    <name evidence="4" type="ORF">MELLADRAFT_79245</name>
</gene>
<dbReference type="KEGG" id="mlr:MELLADRAFT_79245"/>
<dbReference type="Pfam" id="PF23562">
    <property type="entry name" value="AMP-binding_C_3"/>
    <property type="match status" value="1"/>
</dbReference>
<sequence length="677" mass="75191">MYSTTQFSSSDNYHKLITPILPTFKKPNLDLKTFNSISLAEFHPLNNPNYPIAILAGSETQSMKQDVITWNEVGSAMVGVAHKLRHTLESSPAKEPAVIGLIGHKDPLTYYAILLTIIRTGSIPLLISPRNSIDGIVHLIQASGCKHIYVEFDPDVKASDFPNMSISEKLSRDQIADIERELPKSHSLNLLGFPNAFELFPRLIKGSPYEFNHDLPHQLAQIPKPSQSEFAPVMILHSSGSTGIPKLIPLNRITFQCFLRSSDFGQFSWTGELISAMALPPYHALGVQTCFNVCLSSGLEYSKEPESIEFLKGVKRIAYGGAPLSVNIGNLLQQNGVKISSLYGITEVGIVSVCLPDPCYGADWEYFEISPQIKAQLEPHENGLCSLGFEKEFGPQTYHTSDLLEKHPTRSMYRLVGRLDDQITLSNSEKINPIPSETTIRSNHAINGVLLFGRGKPQIGVVIEPHEKYAVDVNDRSAVERYIDLIWPSIEEANKLAPAHGRITRNMILVIDPRSKSIPKNSKGLVSRPKTLQLLAEEIEAIYQQEPDDDTVSGLRLLDSSGKPSESSVTLSIKSIIQTVLKREVKVNDDLFLDQGCDSVHITSIRSKTSHLIKANTEKQIKIPTNVVYQYPSIEKMTRWLMGVLSEDEGGNHKKGDGLDPCLQLKAMIKKYLPLQV</sequence>
<reference evidence="5" key="1">
    <citation type="journal article" date="2011" name="Proc. Natl. Acad. Sci. U.S.A.">
        <title>Obligate biotrophy features unraveled by the genomic analysis of rust fungi.</title>
        <authorList>
            <person name="Duplessis S."/>
            <person name="Cuomo C.A."/>
            <person name="Lin Y.-C."/>
            <person name="Aerts A."/>
            <person name="Tisserant E."/>
            <person name="Veneault-Fourrey C."/>
            <person name="Joly D.L."/>
            <person name="Hacquard S."/>
            <person name="Amselem J."/>
            <person name="Cantarel B.L."/>
            <person name="Chiu R."/>
            <person name="Coutinho P.M."/>
            <person name="Feau N."/>
            <person name="Field M."/>
            <person name="Frey P."/>
            <person name="Gelhaye E."/>
            <person name="Goldberg J."/>
            <person name="Grabherr M.G."/>
            <person name="Kodira C.D."/>
            <person name="Kohler A."/>
            <person name="Kuees U."/>
            <person name="Lindquist E.A."/>
            <person name="Lucas S.M."/>
            <person name="Mago R."/>
            <person name="Mauceli E."/>
            <person name="Morin E."/>
            <person name="Murat C."/>
            <person name="Pangilinan J.L."/>
            <person name="Park R."/>
            <person name="Pearson M."/>
            <person name="Quesneville H."/>
            <person name="Rouhier N."/>
            <person name="Sakthikumar S."/>
            <person name="Salamov A.A."/>
            <person name="Schmutz J."/>
            <person name="Selles B."/>
            <person name="Shapiro H."/>
            <person name="Tanguay P."/>
            <person name="Tuskan G.A."/>
            <person name="Henrissat B."/>
            <person name="Van de Peer Y."/>
            <person name="Rouze P."/>
            <person name="Ellis J.G."/>
            <person name="Dodds P.N."/>
            <person name="Schein J.E."/>
            <person name="Zhong S."/>
            <person name="Hamelin R.C."/>
            <person name="Grigoriev I.V."/>
            <person name="Szabo L.J."/>
            <person name="Martin F."/>
        </authorList>
    </citation>
    <scope>NUCLEOTIDE SEQUENCE [LARGE SCALE GENOMIC DNA]</scope>
    <source>
        <strain evidence="5">98AG31 / pathotype 3-4-7</strain>
    </source>
</reference>
<dbReference type="AlphaFoldDB" id="F4S4Q4"/>
<dbReference type="InterPro" id="IPR042099">
    <property type="entry name" value="ANL_N_sf"/>
</dbReference>
<protein>
    <recommendedName>
        <fullName evidence="3">AMP-dependent synthetase/ligase domain-containing protein</fullName>
    </recommendedName>
</protein>
<dbReference type="Pfam" id="PF00501">
    <property type="entry name" value="AMP-binding"/>
    <property type="match status" value="1"/>
</dbReference>
<dbReference type="EMBL" id="GL883148">
    <property type="protein sequence ID" value="EGG00329.1"/>
    <property type="molecule type" value="Genomic_DNA"/>
</dbReference>
<name>F4S4Q4_MELLP</name>
<dbReference type="InParanoid" id="F4S4Q4"/>
<dbReference type="VEuPathDB" id="FungiDB:MELLADRAFT_79245"/>
<keyword evidence="1" id="KW-0596">Phosphopantetheine</keyword>
<evidence type="ECO:0000259" key="3">
    <source>
        <dbReference type="Pfam" id="PF00501"/>
    </source>
</evidence>
<dbReference type="GeneID" id="18933236"/>
<dbReference type="InterPro" id="IPR051414">
    <property type="entry name" value="Adenylate-forming_Reductase"/>
</dbReference>
<dbReference type="STRING" id="747676.F4S4Q4"/>
<dbReference type="PROSITE" id="PS00455">
    <property type="entry name" value="AMP_BINDING"/>
    <property type="match status" value="1"/>
</dbReference>
<dbReference type="PANTHER" id="PTHR43439:SF2">
    <property type="entry name" value="ENZYME, PUTATIVE (JCVI)-RELATED"/>
    <property type="match status" value="1"/>
</dbReference>
<keyword evidence="5" id="KW-1185">Reference proteome</keyword>
<dbReference type="eggNOG" id="KOG1178">
    <property type="taxonomic scope" value="Eukaryota"/>
</dbReference>
<dbReference type="RefSeq" id="XP_007416348.1">
    <property type="nucleotide sequence ID" value="XM_007416286.1"/>
</dbReference>
<dbReference type="PANTHER" id="PTHR43439">
    <property type="entry name" value="PHENYLACETATE-COENZYME A LIGASE"/>
    <property type="match status" value="1"/>
</dbReference>
<dbReference type="OrthoDB" id="429813at2759"/>
<proteinExistence type="predicted"/>
<evidence type="ECO:0000313" key="4">
    <source>
        <dbReference type="EMBL" id="EGG00329.1"/>
    </source>
</evidence>
<evidence type="ECO:0000313" key="5">
    <source>
        <dbReference type="Proteomes" id="UP000001072"/>
    </source>
</evidence>
<dbReference type="InterPro" id="IPR020845">
    <property type="entry name" value="AMP-binding_CS"/>
</dbReference>
<dbReference type="Proteomes" id="UP000001072">
    <property type="component" value="Unassembled WGS sequence"/>
</dbReference>